<comment type="similarity">
    <text evidence="2">Belongs to the ku80 family.</text>
</comment>
<keyword evidence="7" id="KW-0067">ATP-binding</keyword>
<dbReference type="GO" id="GO:0042162">
    <property type="term" value="F:telomeric DNA binding"/>
    <property type="evidence" value="ECO:0007669"/>
    <property type="project" value="InterPro"/>
</dbReference>
<evidence type="ECO:0000313" key="18">
    <source>
        <dbReference type="Proteomes" id="UP001153076"/>
    </source>
</evidence>
<dbReference type="InterPro" id="IPR006164">
    <property type="entry name" value="DNA_bd_Ku70/Ku80"/>
</dbReference>
<dbReference type="OrthoDB" id="30826at2759"/>
<evidence type="ECO:0000256" key="3">
    <source>
        <dbReference type="ARBA" id="ARBA00022741"/>
    </source>
</evidence>
<dbReference type="Gene3D" id="2.40.290.10">
    <property type="match status" value="1"/>
</dbReference>
<dbReference type="Gene3D" id="1.25.40.240">
    <property type="entry name" value="Ku, C-terminal domain"/>
    <property type="match status" value="1"/>
</dbReference>
<dbReference type="SUPFAM" id="SSF101420">
    <property type="entry name" value="C-terminal domain of Ku80"/>
    <property type="match status" value="1"/>
</dbReference>
<evidence type="ECO:0000313" key="17">
    <source>
        <dbReference type="EMBL" id="KAJ8450150.1"/>
    </source>
</evidence>
<keyword evidence="4" id="KW-0227">DNA damage</keyword>
<dbReference type="Pfam" id="PF03731">
    <property type="entry name" value="Ku_N"/>
    <property type="match status" value="1"/>
</dbReference>
<dbReference type="InterPro" id="IPR005161">
    <property type="entry name" value="Ku_N"/>
</dbReference>
<dbReference type="CDD" id="cd00873">
    <property type="entry name" value="KU80"/>
    <property type="match status" value="1"/>
</dbReference>
<dbReference type="InterPro" id="IPR036465">
    <property type="entry name" value="vWFA_dom_sf"/>
</dbReference>
<comment type="caution">
    <text evidence="17">The sequence shown here is derived from an EMBL/GenBank/DDBJ whole genome shotgun (WGS) entry which is preliminary data.</text>
</comment>
<dbReference type="GO" id="GO:0016787">
    <property type="term" value="F:hydrolase activity"/>
    <property type="evidence" value="ECO:0007669"/>
    <property type="project" value="UniProtKB-KW"/>
</dbReference>
<dbReference type="InterPro" id="IPR016194">
    <property type="entry name" value="SPOC-like_C_dom_sf"/>
</dbReference>
<evidence type="ECO:0000256" key="4">
    <source>
        <dbReference type="ARBA" id="ARBA00022763"/>
    </source>
</evidence>
<name>A0A9Q1QRZ8_9CARY</name>
<evidence type="ECO:0000256" key="2">
    <source>
        <dbReference type="ARBA" id="ARBA00007726"/>
    </source>
</evidence>
<dbReference type="SUPFAM" id="SSF100939">
    <property type="entry name" value="SPOC domain-like"/>
    <property type="match status" value="1"/>
</dbReference>
<accession>A0A9Q1QRZ8</accession>
<keyword evidence="10" id="KW-0234">DNA repair</keyword>
<evidence type="ECO:0000256" key="11">
    <source>
        <dbReference type="ARBA" id="ARBA00023242"/>
    </source>
</evidence>
<dbReference type="SMART" id="SM00559">
    <property type="entry name" value="Ku78"/>
    <property type="match status" value="1"/>
</dbReference>
<dbReference type="PANTHER" id="PTHR12604">
    <property type="entry name" value="KU AUTOANTIGEN DNA HELICASE"/>
    <property type="match status" value="1"/>
</dbReference>
<dbReference type="PANTHER" id="PTHR12604:SF4">
    <property type="entry name" value="X-RAY REPAIR CROSS-COMPLEMENTING PROTEIN 5"/>
    <property type="match status" value="1"/>
</dbReference>
<gene>
    <name evidence="17" type="ORF">Cgig2_033344</name>
</gene>
<evidence type="ECO:0000256" key="14">
    <source>
        <dbReference type="ARBA" id="ARBA00083457"/>
    </source>
</evidence>
<feature type="region of interest" description="Disordered" evidence="15">
    <location>
        <begin position="568"/>
        <end position="626"/>
    </location>
</feature>
<dbReference type="GO" id="GO:0000723">
    <property type="term" value="P:telomere maintenance"/>
    <property type="evidence" value="ECO:0007669"/>
    <property type="project" value="InterPro"/>
</dbReference>
<evidence type="ECO:0000256" key="1">
    <source>
        <dbReference type="ARBA" id="ARBA00004123"/>
    </source>
</evidence>
<dbReference type="GO" id="GO:0005524">
    <property type="term" value="F:ATP binding"/>
    <property type="evidence" value="ECO:0007669"/>
    <property type="project" value="UniProtKB-KW"/>
</dbReference>
<dbReference type="InterPro" id="IPR036494">
    <property type="entry name" value="Ku_C_sf"/>
</dbReference>
<keyword evidence="6" id="KW-0347">Helicase</keyword>
<feature type="domain" description="Ku" evidence="16">
    <location>
        <begin position="296"/>
        <end position="469"/>
    </location>
</feature>
<evidence type="ECO:0000256" key="8">
    <source>
        <dbReference type="ARBA" id="ARBA00023125"/>
    </source>
</evidence>
<dbReference type="Gene3D" id="3.40.50.410">
    <property type="entry name" value="von Willebrand factor, type A domain"/>
    <property type="match status" value="1"/>
</dbReference>
<evidence type="ECO:0000256" key="13">
    <source>
        <dbReference type="ARBA" id="ARBA00082843"/>
    </source>
</evidence>
<protein>
    <recommendedName>
        <fullName evidence="12">ATP-dependent DNA helicase 2 subunit KU80</fullName>
    </recommendedName>
    <alternativeName>
        <fullName evidence="14">ATP-dependent DNA helicase 2 subunit 2</fullName>
    </alternativeName>
    <alternativeName>
        <fullName evidence="13">ATP-dependent DNA helicase II 80 kDa subunit</fullName>
    </alternativeName>
</protein>
<organism evidence="17 18">
    <name type="scientific">Carnegiea gigantea</name>
    <dbReference type="NCBI Taxonomy" id="171969"/>
    <lineage>
        <taxon>Eukaryota</taxon>
        <taxon>Viridiplantae</taxon>
        <taxon>Streptophyta</taxon>
        <taxon>Embryophyta</taxon>
        <taxon>Tracheophyta</taxon>
        <taxon>Spermatophyta</taxon>
        <taxon>Magnoliopsida</taxon>
        <taxon>eudicotyledons</taxon>
        <taxon>Gunneridae</taxon>
        <taxon>Pentapetalae</taxon>
        <taxon>Caryophyllales</taxon>
        <taxon>Cactineae</taxon>
        <taxon>Cactaceae</taxon>
        <taxon>Cactoideae</taxon>
        <taxon>Echinocereeae</taxon>
        <taxon>Carnegiea</taxon>
    </lineage>
</organism>
<dbReference type="GO" id="GO:0003690">
    <property type="term" value="F:double-stranded DNA binding"/>
    <property type="evidence" value="ECO:0007669"/>
    <property type="project" value="TreeGrafter"/>
</dbReference>
<dbReference type="FunFam" id="3.40.50.410:FF:000102">
    <property type="entry name" value="ATP-dependent DNA helicase 2 subunit KU80"/>
    <property type="match status" value="1"/>
</dbReference>
<dbReference type="FunFam" id="1.10.1600.10:FF:000002">
    <property type="entry name" value="X-ray repair cross-complementing protein 5"/>
    <property type="match status" value="1"/>
</dbReference>
<keyword evidence="11" id="KW-0539">Nucleus</keyword>
<evidence type="ECO:0000256" key="10">
    <source>
        <dbReference type="ARBA" id="ARBA00023204"/>
    </source>
</evidence>
<dbReference type="Gene3D" id="1.10.1600.10">
    <property type="match status" value="1"/>
</dbReference>
<feature type="compositionally biased region" description="Basic and acidic residues" evidence="15">
    <location>
        <begin position="575"/>
        <end position="584"/>
    </location>
</feature>
<dbReference type="FunFam" id="1.25.40.240:FF:000001">
    <property type="entry name" value="X-ray repair cross-complementing protein 5"/>
    <property type="match status" value="1"/>
</dbReference>
<dbReference type="GO" id="GO:0006310">
    <property type="term" value="P:DNA recombination"/>
    <property type="evidence" value="ECO:0007669"/>
    <property type="project" value="UniProtKB-KW"/>
</dbReference>
<dbReference type="InterPro" id="IPR005160">
    <property type="entry name" value="Ku_C"/>
</dbReference>
<evidence type="ECO:0000256" key="15">
    <source>
        <dbReference type="SAM" id="MobiDB-lite"/>
    </source>
</evidence>
<dbReference type="Proteomes" id="UP001153076">
    <property type="component" value="Unassembled WGS sequence"/>
</dbReference>
<evidence type="ECO:0000256" key="6">
    <source>
        <dbReference type="ARBA" id="ARBA00022806"/>
    </source>
</evidence>
<dbReference type="InterPro" id="IPR024193">
    <property type="entry name" value="Ku80"/>
</dbReference>
<proteinExistence type="inferred from homology"/>
<dbReference type="EMBL" id="JAKOGI010000017">
    <property type="protein sequence ID" value="KAJ8450150.1"/>
    <property type="molecule type" value="Genomic_DNA"/>
</dbReference>
<dbReference type="Pfam" id="PF02735">
    <property type="entry name" value="Ku"/>
    <property type="match status" value="1"/>
</dbReference>
<evidence type="ECO:0000256" key="12">
    <source>
        <dbReference type="ARBA" id="ARBA00069041"/>
    </source>
</evidence>
<dbReference type="GO" id="GO:0003684">
    <property type="term" value="F:damaged DNA binding"/>
    <property type="evidence" value="ECO:0007669"/>
    <property type="project" value="InterPro"/>
</dbReference>
<dbReference type="InterPro" id="IPR014893">
    <property type="entry name" value="Ku_PK_bind"/>
</dbReference>
<feature type="compositionally biased region" description="Basic and acidic residues" evidence="15">
    <location>
        <begin position="593"/>
        <end position="617"/>
    </location>
</feature>
<keyword evidence="3" id="KW-0547">Nucleotide-binding</keyword>
<keyword evidence="18" id="KW-1185">Reference proteome</keyword>
<keyword evidence="9" id="KW-0233">DNA recombination</keyword>
<dbReference type="GO" id="GO:0043564">
    <property type="term" value="C:Ku70:Ku80 complex"/>
    <property type="evidence" value="ECO:0007669"/>
    <property type="project" value="InterPro"/>
</dbReference>
<reference evidence="17" key="1">
    <citation type="submission" date="2022-04" db="EMBL/GenBank/DDBJ databases">
        <title>Carnegiea gigantea Genome sequencing and assembly v2.</title>
        <authorList>
            <person name="Copetti D."/>
            <person name="Sanderson M.J."/>
            <person name="Burquez A."/>
            <person name="Wojciechowski M.F."/>
        </authorList>
    </citation>
    <scope>NUCLEOTIDE SEQUENCE</scope>
    <source>
        <strain evidence="17">SGP5-SGP5p</strain>
        <tissue evidence="17">Aerial part</tissue>
    </source>
</reference>
<dbReference type="PIRSF" id="PIRSF016570">
    <property type="entry name" value="Ku80"/>
    <property type="match status" value="1"/>
</dbReference>
<dbReference type="SUPFAM" id="SSF53300">
    <property type="entry name" value="vWA-like"/>
    <property type="match status" value="1"/>
</dbReference>
<dbReference type="Pfam" id="PF08785">
    <property type="entry name" value="Ku_PK_bind"/>
    <property type="match status" value="1"/>
</dbReference>
<dbReference type="GO" id="GO:0003678">
    <property type="term" value="F:DNA helicase activity"/>
    <property type="evidence" value="ECO:0007669"/>
    <property type="project" value="InterPro"/>
</dbReference>
<evidence type="ECO:0000256" key="5">
    <source>
        <dbReference type="ARBA" id="ARBA00022801"/>
    </source>
</evidence>
<keyword evidence="5" id="KW-0378">Hydrolase</keyword>
<evidence type="ECO:0000256" key="9">
    <source>
        <dbReference type="ARBA" id="ARBA00023172"/>
    </source>
</evidence>
<dbReference type="GO" id="GO:0006303">
    <property type="term" value="P:double-strand break repair via nonhomologous end joining"/>
    <property type="evidence" value="ECO:0007669"/>
    <property type="project" value="InterPro"/>
</dbReference>
<evidence type="ECO:0000256" key="7">
    <source>
        <dbReference type="ARBA" id="ARBA00022840"/>
    </source>
</evidence>
<comment type="subcellular location">
    <subcellularLocation>
        <location evidence="1">Nucleus</location>
    </subcellularLocation>
</comment>
<evidence type="ECO:0000259" key="16">
    <source>
        <dbReference type="SMART" id="SM00559"/>
    </source>
</evidence>
<keyword evidence="8" id="KW-0238">DNA-binding</keyword>
<sequence>MARNKGVAENGLYVVKESLVLLLDVGPKMHGVLPQVEKVSAMLLEKKLIYNKYDEVGIILFGTEETKNELTVEVGGYQNIVVQRNIKVIDGDLVDVVQELPRGTVPVLDAIIVGMDMLIKKYGPTNKGKKRLCLITNALSRLRDPYEGTKEDQVSTIALQMTDQGMKLECIVVRGKLSSDADKNIMDENDRLLDLFTKKTWAKTVYVESATSLLGALRTRNISPVTTFRGDLEVSSRLKIKVRLIIRGRKVWVYKKTSEERFPTLKKYSDKAPPTDRFATHEIKVDYEYKSIQDPNNVVPPEQRIKGYRYGPEVVPISSDAWEAVKFKPEKGVKLLGFTDAKNILRQYYMKDVSIFIAEPGKTEHVIAISALARAMKEMNKVAIVRCVWRQGQGSVVIGVLTPNLSAKDNITPFCSFVCFCLFAHQISSPSVGMSFLGGHCEKPDSLYFNVLPFAEDVREFQFPSFRNLPAAFQPTEEQQEAADNLVKMLDLAPPVKEESLKPDLTPNPVLERFYHFLELRAKNPDAAVPPLDDALKRITEPDPELLYENKSVIDQFRRCFELRETVKRKKSSRSQREKPSGSDDEKEYGQNPREEKPLKSTETISTHKFDKGDEKPSSSMGKNPTAMVEKIGNVTPVQDFEAMLSRRDDADWVFKAIKGMKNKIYDLVEDSFEGDKYDKAVECLFALRRGCVLEQEPKQFNDFVQYLCRFCREHDLSDFIELLASKGMTLITKSEAADSDVTDEAARSFLVTKEPKTE</sequence>
<dbReference type="AlphaFoldDB" id="A0A9Q1QRZ8"/>
<dbReference type="Pfam" id="PF03730">
    <property type="entry name" value="Ku_C"/>
    <property type="match status" value="1"/>
</dbReference>